<proteinExistence type="predicted"/>
<name>A0A382CQ42_9ZZZZ</name>
<feature type="non-terminal residue" evidence="1">
    <location>
        <position position="1"/>
    </location>
</feature>
<reference evidence="1" key="1">
    <citation type="submission" date="2018-05" db="EMBL/GenBank/DDBJ databases">
        <authorList>
            <person name="Lanie J.A."/>
            <person name="Ng W.-L."/>
            <person name="Kazmierczak K.M."/>
            <person name="Andrzejewski T.M."/>
            <person name="Davidsen T.M."/>
            <person name="Wayne K.J."/>
            <person name="Tettelin H."/>
            <person name="Glass J.I."/>
            <person name="Rusch D."/>
            <person name="Podicherti R."/>
            <person name="Tsui H.-C.T."/>
            <person name="Winkler M.E."/>
        </authorList>
    </citation>
    <scope>NUCLEOTIDE SEQUENCE</scope>
</reference>
<sequence length="75" mass="8843">HHHSLAMSCFSCVAMEIINKIRVPSACAYFRSSHERIERFYNFACVPSTCVYFRLQGLKTLKDERLNYLNRLNKN</sequence>
<organism evidence="1">
    <name type="scientific">marine metagenome</name>
    <dbReference type="NCBI Taxonomy" id="408172"/>
    <lineage>
        <taxon>unclassified sequences</taxon>
        <taxon>metagenomes</taxon>
        <taxon>ecological metagenomes</taxon>
    </lineage>
</organism>
<accession>A0A382CQ42</accession>
<dbReference type="EMBL" id="UINC01035494">
    <property type="protein sequence ID" value="SVB27989.1"/>
    <property type="molecule type" value="Genomic_DNA"/>
</dbReference>
<dbReference type="AlphaFoldDB" id="A0A382CQ42"/>
<protein>
    <submittedName>
        <fullName evidence="1">Uncharacterized protein</fullName>
    </submittedName>
</protein>
<gene>
    <name evidence="1" type="ORF">METZ01_LOCUS180843</name>
</gene>
<evidence type="ECO:0000313" key="1">
    <source>
        <dbReference type="EMBL" id="SVB27989.1"/>
    </source>
</evidence>